<feature type="transmembrane region" description="Helical" evidence="1">
    <location>
        <begin position="12"/>
        <end position="31"/>
    </location>
</feature>
<dbReference type="PANTHER" id="PTHR20921:SF0">
    <property type="entry name" value="TRANSMEMBRANE PROTEIN 222"/>
    <property type="match status" value="1"/>
</dbReference>
<dbReference type="FunCoup" id="A0A1Z5K8K9">
    <property type="interactions" value="351"/>
</dbReference>
<keyword evidence="1" id="KW-0472">Membrane</keyword>
<organism evidence="2 3">
    <name type="scientific">Fistulifera solaris</name>
    <name type="common">Oleaginous diatom</name>
    <dbReference type="NCBI Taxonomy" id="1519565"/>
    <lineage>
        <taxon>Eukaryota</taxon>
        <taxon>Sar</taxon>
        <taxon>Stramenopiles</taxon>
        <taxon>Ochrophyta</taxon>
        <taxon>Bacillariophyta</taxon>
        <taxon>Bacillariophyceae</taxon>
        <taxon>Bacillariophycidae</taxon>
        <taxon>Naviculales</taxon>
        <taxon>Naviculaceae</taxon>
        <taxon>Fistulifera</taxon>
    </lineage>
</organism>
<dbReference type="Proteomes" id="UP000198406">
    <property type="component" value="Unassembled WGS sequence"/>
</dbReference>
<protein>
    <recommendedName>
        <fullName evidence="4">Transmembrane protein 222</fullName>
    </recommendedName>
</protein>
<proteinExistence type="predicted"/>
<evidence type="ECO:0000256" key="1">
    <source>
        <dbReference type="SAM" id="Phobius"/>
    </source>
</evidence>
<sequence>MNHHAINATAAFSYSIVWTPLPFITWIFPFIGHTGMADSKGIISDFQGPYFVGDRGHMAFGAPTKVLKIRFIEEDNTEFCHASQWDEAIQEANAVYRGRMHNLFCDNCHSHVAYALNRMAVKDYGVEKWDMVKIAVLIFFRGRFVSWGAMFQSWGPFLVIVMLIWLMRRWGNK</sequence>
<dbReference type="AlphaFoldDB" id="A0A1Z5K8K9"/>
<keyword evidence="1" id="KW-0812">Transmembrane</keyword>
<evidence type="ECO:0008006" key="4">
    <source>
        <dbReference type="Google" id="ProtNLM"/>
    </source>
</evidence>
<dbReference type="PANTHER" id="PTHR20921">
    <property type="entry name" value="TRANSMEMBRANE PROTEIN 222"/>
    <property type="match status" value="1"/>
</dbReference>
<evidence type="ECO:0000313" key="2">
    <source>
        <dbReference type="EMBL" id="GAX22579.1"/>
    </source>
</evidence>
<dbReference type="InParanoid" id="A0A1Z5K8K9"/>
<dbReference type="OrthoDB" id="267284at2759"/>
<evidence type="ECO:0000313" key="3">
    <source>
        <dbReference type="Proteomes" id="UP000198406"/>
    </source>
</evidence>
<dbReference type="Pfam" id="PF05608">
    <property type="entry name" value="RTE1"/>
    <property type="match status" value="1"/>
</dbReference>
<comment type="caution">
    <text evidence="2">The sequence shown here is derived from an EMBL/GenBank/DDBJ whole genome shotgun (WGS) entry which is preliminary data.</text>
</comment>
<dbReference type="InterPro" id="IPR008496">
    <property type="entry name" value="TMEM222/RTE1"/>
</dbReference>
<dbReference type="EMBL" id="BDSP01000184">
    <property type="protein sequence ID" value="GAX22579.1"/>
    <property type="molecule type" value="Genomic_DNA"/>
</dbReference>
<name>A0A1Z5K8K9_FISSO</name>
<reference evidence="2 3" key="1">
    <citation type="journal article" date="2015" name="Plant Cell">
        <title>Oil accumulation by the oleaginous diatom Fistulifera solaris as revealed by the genome and transcriptome.</title>
        <authorList>
            <person name="Tanaka T."/>
            <person name="Maeda Y."/>
            <person name="Veluchamy A."/>
            <person name="Tanaka M."/>
            <person name="Abida H."/>
            <person name="Marechal E."/>
            <person name="Bowler C."/>
            <person name="Muto M."/>
            <person name="Sunaga Y."/>
            <person name="Tanaka M."/>
            <person name="Yoshino T."/>
            <person name="Taniguchi T."/>
            <person name="Fukuda Y."/>
            <person name="Nemoto M."/>
            <person name="Matsumoto M."/>
            <person name="Wong P.S."/>
            <person name="Aburatani S."/>
            <person name="Fujibuchi W."/>
        </authorList>
    </citation>
    <scope>NUCLEOTIDE SEQUENCE [LARGE SCALE GENOMIC DNA]</scope>
    <source>
        <strain evidence="2 3">JPCC DA0580</strain>
    </source>
</reference>
<keyword evidence="3" id="KW-1185">Reference proteome</keyword>
<gene>
    <name evidence="2" type="ORF">FisN_14Hu208</name>
</gene>
<accession>A0A1Z5K8K9</accession>
<keyword evidence="1" id="KW-1133">Transmembrane helix</keyword>
<feature type="transmembrane region" description="Helical" evidence="1">
    <location>
        <begin position="144"/>
        <end position="167"/>
    </location>
</feature>